<accession>A0A2K3D3T0</accession>
<dbReference type="Pfam" id="PF07978">
    <property type="entry name" value="NIPSNAP"/>
    <property type="match status" value="2"/>
</dbReference>
<evidence type="ECO:0000313" key="4">
    <source>
        <dbReference type="Proteomes" id="UP000006906"/>
    </source>
</evidence>
<feature type="domain" description="NIPSNAP" evidence="2">
    <location>
        <begin position="1"/>
        <end position="61"/>
    </location>
</feature>
<dbReference type="KEGG" id="cre:CHLRE_12g516000v5"/>
<keyword evidence="4" id="KW-1185">Reference proteome</keyword>
<organism evidence="3 4">
    <name type="scientific">Chlamydomonas reinhardtii</name>
    <name type="common">Chlamydomonas smithii</name>
    <dbReference type="NCBI Taxonomy" id="3055"/>
    <lineage>
        <taxon>Eukaryota</taxon>
        <taxon>Viridiplantae</taxon>
        <taxon>Chlorophyta</taxon>
        <taxon>core chlorophytes</taxon>
        <taxon>Chlorophyceae</taxon>
        <taxon>CS clade</taxon>
        <taxon>Chlamydomonadales</taxon>
        <taxon>Chlamydomonadaceae</taxon>
        <taxon>Chlamydomonas</taxon>
    </lineage>
</organism>
<dbReference type="AlphaFoldDB" id="A0A2K3D3T0"/>
<dbReference type="Gramene" id="PNW75177">
    <property type="protein sequence ID" value="PNW75177"/>
    <property type="gene ID" value="CHLRE_12g516000v5"/>
</dbReference>
<evidence type="ECO:0000259" key="2">
    <source>
        <dbReference type="Pfam" id="PF07978"/>
    </source>
</evidence>
<dbReference type="InterPro" id="IPR051557">
    <property type="entry name" value="NipSnap_domain"/>
</dbReference>
<evidence type="ECO:0000313" key="3">
    <source>
        <dbReference type="EMBL" id="PNW75177.1"/>
    </source>
</evidence>
<dbReference type="GO" id="GO:0000423">
    <property type="term" value="P:mitophagy"/>
    <property type="evidence" value="ECO:0007669"/>
    <property type="project" value="UniProtKB-ARBA"/>
</dbReference>
<dbReference type="GeneID" id="66055560"/>
<dbReference type="Gene3D" id="3.30.70.100">
    <property type="match status" value="2"/>
</dbReference>
<dbReference type="RefSeq" id="XP_042918396.1">
    <property type="nucleotide sequence ID" value="XM_043068301.1"/>
</dbReference>
<dbReference type="Proteomes" id="UP000006906">
    <property type="component" value="Chromosome 12"/>
</dbReference>
<protein>
    <recommendedName>
        <fullName evidence="2">NIPSNAP domain-containing protein</fullName>
    </recommendedName>
</protein>
<dbReference type="PANTHER" id="PTHR21017">
    <property type="entry name" value="NIPSNAP-RELATED"/>
    <property type="match status" value="1"/>
</dbReference>
<evidence type="ECO:0000256" key="1">
    <source>
        <dbReference type="ARBA" id="ARBA00005291"/>
    </source>
</evidence>
<proteinExistence type="inferred from homology"/>
<dbReference type="InterPro" id="IPR012577">
    <property type="entry name" value="NIPSNAP"/>
</dbReference>
<dbReference type="OrthoDB" id="10262843at2759"/>
<comment type="similarity">
    <text evidence="1">Belongs to the NipSnap family.</text>
</comment>
<sequence>MFTADTGGNVSRVVHMYHFENYSARDATRRAAAAHADWQRYTDAARSCILTKESTILLQAPADVYAAAGIGCASGFQPAAAAAAGGAGGSSADQVVYELRNYRLRPGRNGVKALMAAFKTGLPSKLAADGVGQLALLAHSDVGQLNQVYEVYRYPSAQRLIEACERSRGAAEWQDAKSKAYELCDQFHISFLHPTRFSRWQ</sequence>
<dbReference type="PANTHER" id="PTHR21017:SF17">
    <property type="entry name" value="PROTEIN NIPSNAP"/>
    <property type="match status" value="1"/>
</dbReference>
<dbReference type="InterPro" id="IPR011008">
    <property type="entry name" value="Dimeric_a/b-barrel"/>
</dbReference>
<gene>
    <name evidence="3" type="ORF">CHLRE_12g516000v5</name>
</gene>
<feature type="domain" description="NIPSNAP" evidence="2">
    <location>
        <begin position="97"/>
        <end position="199"/>
    </location>
</feature>
<name>A0A2K3D3T0_CHLRE</name>
<dbReference type="STRING" id="3055.A0A2K3D3T0"/>
<dbReference type="SUPFAM" id="SSF54909">
    <property type="entry name" value="Dimeric alpha+beta barrel"/>
    <property type="match status" value="2"/>
</dbReference>
<dbReference type="GO" id="GO:0005739">
    <property type="term" value="C:mitochondrion"/>
    <property type="evidence" value="ECO:0000318"/>
    <property type="project" value="GO_Central"/>
</dbReference>
<dbReference type="InParanoid" id="A0A2K3D3T0"/>
<reference evidence="3 4" key="1">
    <citation type="journal article" date="2007" name="Science">
        <title>The Chlamydomonas genome reveals the evolution of key animal and plant functions.</title>
        <authorList>
            <person name="Merchant S.S."/>
            <person name="Prochnik S.E."/>
            <person name="Vallon O."/>
            <person name="Harris E.H."/>
            <person name="Karpowicz S.J."/>
            <person name="Witman G.B."/>
            <person name="Terry A."/>
            <person name="Salamov A."/>
            <person name="Fritz-Laylin L.K."/>
            <person name="Marechal-Drouard L."/>
            <person name="Marshall W.F."/>
            <person name="Qu L.H."/>
            <person name="Nelson D.R."/>
            <person name="Sanderfoot A.A."/>
            <person name="Spalding M.H."/>
            <person name="Kapitonov V.V."/>
            <person name="Ren Q."/>
            <person name="Ferris P."/>
            <person name="Lindquist E."/>
            <person name="Shapiro H."/>
            <person name="Lucas S.M."/>
            <person name="Grimwood J."/>
            <person name="Schmutz J."/>
            <person name="Cardol P."/>
            <person name="Cerutti H."/>
            <person name="Chanfreau G."/>
            <person name="Chen C.L."/>
            <person name="Cognat V."/>
            <person name="Croft M.T."/>
            <person name="Dent R."/>
            <person name="Dutcher S."/>
            <person name="Fernandez E."/>
            <person name="Fukuzawa H."/>
            <person name="Gonzalez-Ballester D."/>
            <person name="Gonzalez-Halphen D."/>
            <person name="Hallmann A."/>
            <person name="Hanikenne M."/>
            <person name="Hippler M."/>
            <person name="Inwood W."/>
            <person name="Jabbari K."/>
            <person name="Kalanon M."/>
            <person name="Kuras R."/>
            <person name="Lefebvre P.A."/>
            <person name="Lemaire S.D."/>
            <person name="Lobanov A.V."/>
            <person name="Lohr M."/>
            <person name="Manuell A."/>
            <person name="Meier I."/>
            <person name="Mets L."/>
            <person name="Mittag M."/>
            <person name="Mittelmeier T."/>
            <person name="Moroney J.V."/>
            <person name="Moseley J."/>
            <person name="Napoli C."/>
            <person name="Nedelcu A.M."/>
            <person name="Niyogi K."/>
            <person name="Novoselov S.V."/>
            <person name="Paulsen I.T."/>
            <person name="Pazour G."/>
            <person name="Purton S."/>
            <person name="Ral J.P."/>
            <person name="Riano-Pachon D.M."/>
            <person name="Riekhof W."/>
            <person name="Rymarquis L."/>
            <person name="Schroda M."/>
            <person name="Stern D."/>
            <person name="Umen J."/>
            <person name="Willows R."/>
            <person name="Wilson N."/>
            <person name="Zimmer S.L."/>
            <person name="Allmer J."/>
            <person name="Balk J."/>
            <person name="Bisova K."/>
            <person name="Chen C.J."/>
            <person name="Elias M."/>
            <person name="Gendler K."/>
            <person name="Hauser C."/>
            <person name="Lamb M.R."/>
            <person name="Ledford H."/>
            <person name="Long J.C."/>
            <person name="Minagawa J."/>
            <person name="Page M.D."/>
            <person name="Pan J."/>
            <person name="Pootakham W."/>
            <person name="Roje S."/>
            <person name="Rose A."/>
            <person name="Stahlberg E."/>
            <person name="Terauchi A.M."/>
            <person name="Yang P."/>
            <person name="Ball S."/>
            <person name="Bowler C."/>
            <person name="Dieckmann C.L."/>
            <person name="Gladyshev V.N."/>
            <person name="Green P."/>
            <person name="Jorgensen R."/>
            <person name="Mayfield S."/>
            <person name="Mueller-Roeber B."/>
            <person name="Rajamani S."/>
            <person name="Sayre R.T."/>
            <person name="Brokstein P."/>
            <person name="Dubchak I."/>
            <person name="Goodstein D."/>
            <person name="Hornick L."/>
            <person name="Huang Y.W."/>
            <person name="Jhaveri J."/>
            <person name="Luo Y."/>
            <person name="Martinez D."/>
            <person name="Ngau W.C."/>
            <person name="Otillar B."/>
            <person name="Poliakov A."/>
            <person name="Porter A."/>
            <person name="Szajkowski L."/>
            <person name="Werner G."/>
            <person name="Zhou K."/>
            <person name="Grigoriev I.V."/>
            <person name="Rokhsar D.S."/>
            <person name="Grossman A.R."/>
        </authorList>
    </citation>
    <scope>NUCLEOTIDE SEQUENCE [LARGE SCALE GENOMIC DNA]</scope>
    <source>
        <strain evidence="4">CC-503</strain>
    </source>
</reference>
<dbReference type="EMBL" id="CM008973">
    <property type="protein sequence ID" value="PNW75177.1"/>
    <property type="molecule type" value="Genomic_DNA"/>
</dbReference>